<gene>
    <name evidence="1" type="ORF">RCOM_0160470</name>
</gene>
<sequence length="113" mass="13192">MALGKIEESRWDLCEVRVEIDIDGTGSTLVSGTGDALGNYASEGYRADYVLGFKSGLLDYWVWDKKERRFWQITQEKKKEKKKDGWILKRVYREKAGKRVNPSNWQLAKRDCK</sequence>
<name>B9T604_RICCO</name>
<protein>
    <submittedName>
        <fullName evidence="1">Uncharacterized protein</fullName>
    </submittedName>
</protein>
<dbReference type="EMBL" id="EQ974565">
    <property type="protein sequence ID" value="EEF28703.1"/>
    <property type="molecule type" value="Genomic_DNA"/>
</dbReference>
<reference evidence="2" key="1">
    <citation type="journal article" date="2010" name="Nat. Biotechnol.">
        <title>Draft genome sequence of the oilseed species Ricinus communis.</title>
        <authorList>
            <person name="Chan A.P."/>
            <person name="Crabtree J."/>
            <person name="Zhao Q."/>
            <person name="Lorenzi H."/>
            <person name="Orvis J."/>
            <person name="Puiu D."/>
            <person name="Melake-Berhan A."/>
            <person name="Jones K.M."/>
            <person name="Redman J."/>
            <person name="Chen G."/>
            <person name="Cahoon E.B."/>
            <person name="Gedil M."/>
            <person name="Stanke M."/>
            <person name="Haas B.J."/>
            <person name="Wortman J.R."/>
            <person name="Fraser-Liggett C.M."/>
            <person name="Ravel J."/>
            <person name="Rabinowicz P.D."/>
        </authorList>
    </citation>
    <scope>NUCLEOTIDE SEQUENCE [LARGE SCALE GENOMIC DNA]</scope>
    <source>
        <strain evidence="2">cv. Hale</strain>
    </source>
</reference>
<organism evidence="1 2">
    <name type="scientific">Ricinus communis</name>
    <name type="common">Castor bean</name>
    <dbReference type="NCBI Taxonomy" id="3988"/>
    <lineage>
        <taxon>Eukaryota</taxon>
        <taxon>Viridiplantae</taxon>
        <taxon>Streptophyta</taxon>
        <taxon>Embryophyta</taxon>
        <taxon>Tracheophyta</taxon>
        <taxon>Spermatophyta</taxon>
        <taxon>Magnoliopsida</taxon>
        <taxon>eudicotyledons</taxon>
        <taxon>Gunneridae</taxon>
        <taxon>Pentapetalae</taxon>
        <taxon>rosids</taxon>
        <taxon>fabids</taxon>
        <taxon>Malpighiales</taxon>
        <taxon>Euphorbiaceae</taxon>
        <taxon>Acalyphoideae</taxon>
        <taxon>Acalypheae</taxon>
        <taxon>Ricinus</taxon>
    </lineage>
</organism>
<evidence type="ECO:0000313" key="2">
    <source>
        <dbReference type="Proteomes" id="UP000008311"/>
    </source>
</evidence>
<proteinExistence type="predicted"/>
<dbReference type="InParanoid" id="B9T604"/>
<evidence type="ECO:0000313" key="1">
    <source>
        <dbReference type="EMBL" id="EEF28703.1"/>
    </source>
</evidence>
<dbReference type="Proteomes" id="UP000008311">
    <property type="component" value="Unassembled WGS sequence"/>
</dbReference>
<accession>B9T604</accession>
<keyword evidence="2" id="KW-1185">Reference proteome</keyword>
<dbReference type="AlphaFoldDB" id="B9T604"/>